<accession>A0ABN1L2C7</accession>
<dbReference type="Gene3D" id="3.40.50.2000">
    <property type="entry name" value="Glycogen Phosphorylase B"/>
    <property type="match status" value="2"/>
</dbReference>
<feature type="domain" description="Glycosyl transferase family 1" evidence="1">
    <location>
        <begin position="181"/>
        <end position="337"/>
    </location>
</feature>
<protein>
    <recommendedName>
        <fullName evidence="5">Glycosyl transferase family 1</fullName>
    </recommendedName>
</protein>
<gene>
    <name evidence="3" type="ORF">GCM10009111_01560</name>
</gene>
<dbReference type="InterPro" id="IPR028098">
    <property type="entry name" value="Glyco_trans_4-like_N"/>
</dbReference>
<dbReference type="CDD" id="cd03801">
    <property type="entry name" value="GT4_PimA-like"/>
    <property type="match status" value="1"/>
</dbReference>
<organism evidence="3 4">
    <name type="scientific">Colwellia asteriadis</name>
    <dbReference type="NCBI Taxonomy" id="517723"/>
    <lineage>
        <taxon>Bacteria</taxon>
        <taxon>Pseudomonadati</taxon>
        <taxon>Pseudomonadota</taxon>
        <taxon>Gammaproteobacteria</taxon>
        <taxon>Alteromonadales</taxon>
        <taxon>Colwelliaceae</taxon>
        <taxon>Colwellia</taxon>
    </lineage>
</organism>
<evidence type="ECO:0000259" key="1">
    <source>
        <dbReference type="Pfam" id="PF00534"/>
    </source>
</evidence>
<evidence type="ECO:0000313" key="3">
    <source>
        <dbReference type="EMBL" id="GAA0810505.1"/>
    </source>
</evidence>
<comment type="caution">
    <text evidence="3">The sequence shown here is derived from an EMBL/GenBank/DDBJ whole genome shotgun (WGS) entry which is preliminary data.</text>
</comment>
<dbReference type="Proteomes" id="UP001500021">
    <property type="component" value="Unassembled WGS sequence"/>
</dbReference>
<proteinExistence type="predicted"/>
<dbReference type="SUPFAM" id="SSF53756">
    <property type="entry name" value="UDP-Glycosyltransferase/glycogen phosphorylase"/>
    <property type="match status" value="1"/>
</dbReference>
<dbReference type="EMBL" id="BAAAFA010000001">
    <property type="protein sequence ID" value="GAA0810505.1"/>
    <property type="molecule type" value="Genomic_DNA"/>
</dbReference>
<dbReference type="Pfam" id="PF13439">
    <property type="entry name" value="Glyco_transf_4"/>
    <property type="match status" value="1"/>
</dbReference>
<evidence type="ECO:0008006" key="5">
    <source>
        <dbReference type="Google" id="ProtNLM"/>
    </source>
</evidence>
<reference evidence="3 4" key="1">
    <citation type="journal article" date="2019" name="Int. J. Syst. Evol. Microbiol.">
        <title>The Global Catalogue of Microorganisms (GCM) 10K type strain sequencing project: providing services to taxonomists for standard genome sequencing and annotation.</title>
        <authorList>
            <consortium name="The Broad Institute Genomics Platform"/>
            <consortium name="The Broad Institute Genome Sequencing Center for Infectious Disease"/>
            <person name="Wu L."/>
            <person name="Ma J."/>
        </authorList>
    </citation>
    <scope>NUCLEOTIDE SEQUENCE [LARGE SCALE GENOMIC DNA]</scope>
    <source>
        <strain evidence="3 4">JCM 15608</strain>
    </source>
</reference>
<dbReference type="InterPro" id="IPR001296">
    <property type="entry name" value="Glyco_trans_1"/>
</dbReference>
<evidence type="ECO:0000259" key="2">
    <source>
        <dbReference type="Pfam" id="PF13439"/>
    </source>
</evidence>
<feature type="domain" description="Glycosyltransferase subfamily 4-like N-terminal" evidence="2">
    <location>
        <begin position="26"/>
        <end position="167"/>
    </location>
</feature>
<sequence>MKILVIPNRGRSYNAVRPEAECYISLAKTGHDVTIMTCQTNAYYQDYLKAGLKVIELASLKKYSLAVIKQVHNYIKKHNIDIMYATESNGIPNAAFACIGTNAKMVAYRGTTGGMYKTDPSNYLCTLHPRINGYICVSNAVKKHVLTKVRAGIKQRVSTIYKGHDTAWYDQPPVTLESLSTNSTNFNIVCIGSPRPYKGMQYMLDAMAELKNVPNIKLILVGDNFDCEPFSSVIKATGMNKHIIQTGFRSDVPEIAAACDVLVLPSEREGLPRVVLESLASGTPVITSANEGAMEIIEDNVNGFIVPIGDGTAIAEKITLLKENHPLLKRLSEQAKQTIETKMSHQKTAQDMANFFQSCLD</sequence>
<name>A0ABN1L2C7_9GAMM</name>
<keyword evidence="4" id="KW-1185">Reference proteome</keyword>
<evidence type="ECO:0000313" key="4">
    <source>
        <dbReference type="Proteomes" id="UP001500021"/>
    </source>
</evidence>
<dbReference type="RefSeq" id="WP_343813778.1">
    <property type="nucleotide sequence ID" value="NZ_BAAAFA010000001.1"/>
</dbReference>
<dbReference type="PANTHER" id="PTHR12526">
    <property type="entry name" value="GLYCOSYLTRANSFERASE"/>
    <property type="match status" value="1"/>
</dbReference>
<dbReference type="Pfam" id="PF00534">
    <property type="entry name" value="Glycos_transf_1"/>
    <property type="match status" value="1"/>
</dbReference>